<accession>A0AAE3EBZ4</accession>
<comment type="caution">
    <text evidence="1">The sequence shown here is derived from an EMBL/GenBank/DDBJ whole genome shotgun (WGS) entry which is preliminary data.</text>
</comment>
<evidence type="ECO:0000313" key="2">
    <source>
        <dbReference type="Proteomes" id="UP001198182"/>
    </source>
</evidence>
<protein>
    <submittedName>
        <fullName evidence="1">DUF3877 family protein</fullName>
    </submittedName>
</protein>
<keyword evidence="2" id="KW-1185">Reference proteome</keyword>
<name>A0AAE3EBZ4_9FIRM</name>
<dbReference type="EMBL" id="JAJEQR010000054">
    <property type="protein sequence ID" value="MCC2232191.1"/>
    <property type="molecule type" value="Genomic_DNA"/>
</dbReference>
<dbReference type="AlphaFoldDB" id="A0AAE3EBZ4"/>
<organism evidence="1 2">
    <name type="scientific">Hominifimenecus microfluidus</name>
    <dbReference type="NCBI Taxonomy" id="2885348"/>
    <lineage>
        <taxon>Bacteria</taxon>
        <taxon>Bacillati</taxon>
        <taxon>Bacillota</taxon>
        <taxon>Clostridia</taxon>
        <taxon>Lachnospirales</taxon>
        <taxon>Lachnospiraceae</taxon>
        <taxon>Hominifimenecus</taxon>
    </lineage>
</organism>
<proteinExistence type="predicted"/>
<dbReference type="Proteomes" id="UP001198182">
    <property type="component" value="Unassembled WGS sequence"/>
</dbReference>
<sequence length="178" mass="20908">MNYQNLEQNIIDVIKEEQAKLGYRLEEIRLYYPLSSVNHLLNTTGSAEETLQSLADFGAFTADRLGVVTASCRKERFCFYIPEQGSRYVHEHTQPDEFIGELIALVGKHGTTLEQIRELFRSRQPEAHMEVMDGDEFDLLIYFEQPFPDPYYYCFKNEGLHVIYHRFLPADYKDFSFE</sequence>
<gene>
    <name evidence="1" type="ORF">LKD81_14505</name>
</gene>
<evidence type="ECO:0000313" key="1">
    <source>
        <dbReference type="EMBL" id="MCC2232191.1"/>
    </source>
</evidence>
<dbReference type="Pfam" id="PF12993">
    <property type="entry name" value="DUF3877"/>
    <property type="match status" value="1"/>
</dbReference>
<dbReference type="RefSeq" id="WP_308454625.1">
    <property type="nucleotide sequence ID" value="NZ_JAJEQR010000054.1"/>
</dbReference>
<reference evidence="1" key="1">
    <citation type="submission" date="2021-10" db="EMBL/GenBank/DDBJ databases">
        <title>Anaerobic single-cell dispensing facilitates the cultivation of human gut bacteria.</title>
        <authorList>
            <person name="Afrizal A."/>
        </authorList>
    </citation>
    <scope>NUCLEOTIDE SEQUENCE</scope>
    <source>
        <strain evidence="1">CLA-AA-H215</strain>
    </source>
</reference>
<dbReference type="InterPro" id="IPR024539">
    <property type="entry name" value="DUF3877"/>
</dbReference>